<evidence type="ECO:0000259" key="3">
    <source>
        <dbReference type="PROSITE" id="PS50887"/>
    </source>
</evidence>
<dbReference type="Gene3D" id="3.30.70.270">
    <property type="match status" value="1"/>
</dbReference>
<dbReference type="InterPro" id="IPR000160">
    <property type="entry name" value="GGDEF_dom"/>
</dbReference>
<dbReference type="InterPro" id="IPR035919">
    <property type="entry name" value="EAL_sf"/>
</dbReference>
<keyword evidence="1" id="KW-0472">Membrane</keyword>
<keyword evidence="1" id="KW-1133">Transmembrane helix</keyword>
<reference evidence="4" key="1">
    <citation type="submission" date="2022-02" db="EMBL/GenBank/DDBJ databases">
        <title>Vibrio sp. nov, a new bacterium isolated from seawater.</title>
        <authorList>
            <person name="Yuan Y."/>
        </authorList>
    </citation>
    <scope>NUCLEOTIDE SEQUENCE</scope>
    <source>
        <strain evidence="4">ZSDZ65</strain>
    </source>
</reference>
<dbReference type="InterPro" id="IPR043128">
    <property type="entry name" value="Rev_trsase/Diguanyl_cyclase"/>
</dbReference>
<dbReference type="InterPro" id="IPR001633">
    <property type="entry name" value="EAL_dom"/>
</dbReference>
<dbReference type="SMART" id="SM00052">
    <property type="entry name" value="EAL"/>
    <property type="match status" value="1"/>
</dbReference>
<organism evidence="4 5">
    <name type="scientific">Vibrio qingdaonensis</name>
    <dbReference type="NCBI Taxonomy" id="2829491"/>
    <lineage>
        <taxon>Bacteria</taxon>
        <taxon>Pseudomonadati</taxon>
        <taxon>Pseudomonadota</taxon>
        <taxon>Gammaproteobacteria</taxon>
        <taxon>Vibrionales</taxon>
        <taxon>Vibrionaceae</taxon>
        <taxon>Vibrio</taxon>
    </lineage>
</organism>
<dbReference type="SUPFAM" id="SSF55073">
    <property type="entry name" value="Nucleotide cyclase"/>
    <property type="match status" value="1"/>
</dbReference>
<gene>
    <name evidence="4" type="ORF">MD535_21645</name>
</gene>
<protein>
    <submittedName>
        <fullName evidence="4">GGDEF domain-containing phosphodiesterase</fullName>
    </submittedName>
</protein>
<proteinExistence type="predicted"/>
<dbReference type="EMBL" id="JAKRRY010000042">
    <property type="protein sequence ID" value="MCW8348595.1"/>
    <property type="molecule type" value="Genomic_DNA"/>
</dbReference>
<dbReference type="NCBIfam" id="TIGR00254">
    <property type="entry name" value="GGDEF"/>
    <property type="match status" value="1"/>
</dbReference>
<dbReference type="InterPro" id="IPR050706">
    <property type="entry name" value="Cyclic-di-GMP_PDE-like"/>
</dbReference>
<name>A0A9X3CSG0_9VIBR</name>
<evidence type="ECO:0000259" key="2">
    <source>
        <dbReference type="PROSITE" id="PS50883"/>
    </source>
</evidence>
<dbReference type="RefSeq" id="WP_265677123.1">
    <property type="nucleotide sequence ID" value="NZ_JAKRRY010000042.1"/>
</dbReference>
<feature type="transmembrane region" description="Helical" evidence="1">
    <location>
        <begin position="283"/>
        <end position="302"/>
    </location>
</feature>
<dbReference type="AlphaFoldDB" id="A0A9X3CSG0"/>
<evidence type="ECO:0000313" key="5">
    <source>
        <dbReference type="Proteomes" id="UP001155587"/>
    </source>
</evidence>
<dbReference type="CDD" id="cd01948">
    <property type="entry name" value="EAL"/>
    <property type="match status" value="1"/>
</dbReference>
<dbReference type="Pfam" id="PF00563">
    <property type="entry name" value="EAL"/>
    <property type="match status" value="1"/>
</dbReference>
<evidence type="ECO:0000256" key="1">
    <source>
        <dbReference type="SAM" id="Phobius"/>
    </source>
</evidence>
<evidence type="ECO:0000313" key="4">
    <source>
        <dbReference type="EMBL" id="MCW8348595.1"/>
    </source>
</evidence>
<dbReference type="Pfam" id="PF00990">
    <property type="entry name" value="GGDEF"/>
    <property type="match status" value="1"/>
</dbReference>
<keyword evidence="5" id="KW-1185">Reference proteome</keyword>
<feature type="domain" description="EAL" evidence="2">
    <location>
        <begin position="533"/>
        <end position="787"/>
    </location>
</feature>
<dbReference type="PROSITE" id="PS50887">
    <property type="entry name" value="GGDEF"/>
    <property type="match status" value="1"/>
</dbReference>
<dbReference type="PROSITE" id="PS50883">
    <property type="entry name" value="EAL"/>
    <property type="match status" value="1"/>
</dbReference>
<sequence>MTLLKRLHLWLIPILTFLVIIAGIAIYYQRIEGYKTLEVIKWQDKVTSAFNATNYEQHGISSMAHEVAGTIQFLRLTQNTSDIARRSFLEKYLSQLVEKPRIKALDGAQIFVIDELFTVVATSIKRGPFYFPTLPDEIYQRTFDTYVKISLGEPFLSDGFIYQSDNDQVRFSFVGAYDSKLFPEDPRAQVQKERTILITDAPLTHLTTLLNDIKSVTYVNADFSLANNNNNNIVSTREIKLSQTEDSLTNRTQLSFSSSKMTLTLSIQDNHYDSEKRRIALEVFGYIVAIEAILLFVIITIMRMRILKPISHLIDDIKAGGQELRYFKRSKGDDEISVLKNAYIDTLSKVKFEAEFDYLTRLANRRTFTSHIEKRIQCYANDNAFIIGWDIKDFRKINDLYGTNIGDRVLVAVAECLRTFIHNYQADLGMGCSDYSISRYGGNCFVAVVDVNHGDKIDSFIRQFESKRGNCVVVDGYTFNLDVAIAIFPLSLSERSELWQKGLEEAFNKSKQIRSRQALVIFDKKLARQLERRDEIEKILLSCSRNGEFELEFMPLIDAKTMLIKGMEVLIRCPSLLQFNTGPDEFIRIAEQANIISSIDQWVIENAFSSYQRMRNECNYQESISINVSALELYNVMFIDLLTKASRKYQIAPQKVVIEITETSYVKSTQDTIGMVEALRDLGFKVSLDDFGTGYTSINQLLHYPVDELKIDKSFVELIGSGSGNEKMLTSIIALAHTCGASVVGEGVEDSYQSHYLSNIGCDTLQGYVFSQPLAFDDFCQLYRTYDAEHYRDQVNDVSLINKKYSPMND</sequence>
<dbReference type="SUPFAM" id="SSF141868">
    <property type="entry name" value="EAL domain-like"/>
    <property type="match status" value="1"/>
</dbReference>
<dbReference type="PANTHER" id="PTHR33121:SF70">
    <property type="entry name" value="SIGNALING PROTEIN YKOW"/>
    <property type="match status" value="1"/>
</dbReference>
<feature type="domain" description="GGDEF" evidence="3">
    <location>
        <begin position="382"/>
        <end position="524"/>
    </location>
</feature>
<dbReference type="SMART" id="SM00267">
    <property type="entry name" value="GGDEF"/>
    <property type="match status" value="1"/>
</dbReference>
<dbReference type="InterPro" id="IPR029787">
    <property type="entry name" value="Nucleotide_cyclase"/>
</dbReference>
<feature type="transmembrane region" description="Helical" evidence="1">
    <location>
        <begin position="7"/>
        <end position="28"/>
    </location>
</feature>
<comment type="caution">
    <text evidence="4">The sequence shown here is derived from an EMBL/GenBank/DDBJ whole genome shotgun (WGS) entry which is preliminary data.</text>
</comment>
<dbReference type="GO" id="GO:0071111">
    <property type="term" value="F:cyclic-guanylate-specific phosphodiesterase activity"/>
    <property type="evidence" value="ECO:0007669"/>
    <property type="project" value="InterPro"/>
</dbReference>
<dbReference type="PANTHER" id="PTHR33121">
    <property type="entry name" value="CYCLIC DI-GMP PHOSPHODIESTERASE PDEF"/>
    <property type="match status" value="1"/>
</dbReference>
<dbReference type="Gene3D" id="3.20.20.450">
    <property type="entry name" value="EAL domain"/>
    <property type="match status" value="1"/>
</dbReference>
<dbReference type="Proteomes" id="UP001155587">
    <property type="component" value="Unassembled WGS sequence"/>
</dbReference>
<accession>A0A9X3CSG0</accession>
<keyword evidence="1" id="KW-0812">Transmembrane</keyword>